<keyword evidence="8" id="KW-1185">Reference proteome</keyword>
<dbReference type="InterPro" id="IPR023772">
    <property type="entry name" value="DNA-bd_HTH_TetR-type_CS"/>
</dbReference>
<dbReference type="InterPro" id="IPR050109">
    <property type="entry name" value="HTH-type_TetR-like_transc_reg"/>
</dbReference>
<evidence type="ECO:0000259" key="6">
    <source>
        <dbReference type="PROSITE" id="PS50977"/>
    </source>
</evidence>
<proteinExistence type="predicted"/>
<gene>
    <name evidence="7" type="ORF">HFP15_03465</name>
</gene>
<sequence>MKGRELAAYKSAPVTAARLTAAERRARLAEAAARRFQDLGYHRVGLADVAADTGVTAPAVYRHFRNKQALLAGAIAHGMDQVEATLARTADESLEQMVAAIADLVLDRPYLWTLLQREARFLTADSHAEIQRQFDRVIDEFARRLRRRRPGLGLKDARLLVTAATSALAGPSLPRSAPRSLVAAELAGAAMAILLMPMPVAPMPAQSRAGRRRTTAPQDPADSRRDELLDAAIELFFRQGYSAVSIDDIGSSIGITGPSIYHHFPTKADILVAAFDQATERLAAEHDDRAGEQDHSLAGLIGTYADFCLRNRRLVGIYVSEAINLPPDSQRQVKNALRVRVTDWTDALTSEHPDVEQRTARIRAHIALTVIDDVARLGHLHTRPAISAEIRAVATAVLTGNRPASE</sequence>
<feature type="DNA-binding region" description="H-T-H motif" evidence="4">
    <location>
        <begin position="45"/>
        <end position="64"/>
    </location>
</feature>
<evidence type="ECO:0000256" key="2">
    <source>
        <dbReference type="ARBA" id="ARBA00023125"/>
    </source>
</evidence>
<name>A0ABX1IWR2_9PSEU</name>
<keyword evidence="2 4" id="KW-0238">DNA-binding</keyword>
<protein>
    <submittedName>
        <fullName evidence="7">TetR family transcriptional regulator</fullName>
    </submittedName>
</protein>
<dbReference type="EMBL" id="JAAXLS010000002">
    <property type="protein sequence ID" value="NKQ51936.1"/>
    <property type="molecule type" value="Genomic_DNA"/>
</dbReference>
<feature type="region of interest" description="Disordered" evidence="5">
    <location>
        <begin position="204"/>
        <end position="224"/>
    </location>
</feature>
<feature type="domain" description="HTH tetR-type" evidence="6">
    <location>
        <begin position="222"/>
        <end position="282"/>
    </location>
</feature>
<dbReference type="InterPro" id="IPR009057">
    <property type="entry name" value="Homeodomain-like_sf"/>
</dbReference>
<accession>A0ABX1IWR2</accession>
<reference evidence="7 8" key="1">
    <citation type="submission" date="2020-04" db="EMBL/GenBank/DDBJ databases">
        <title>Novel species.</title>
        <authorList>
            <person name="Teo W.F.A."/>
            <person name="Lipun K."/>
            <person name="Srisuk N."/>
            <person name="Duangmal K."/>
        </authorList>
    </citation>
    <scope>NUCLEOTIDE SEQUENCE [LARGE SCALE GENOMIC DNA]</scope>
    <source>
        <strain evidence="7 8">K13G38</strain>
    </source>
</reference>
<dbReference type="Gene3D" id="1.10.357.10">
    <property type="entry name" value="Tetracycline Repressor, domain 2"/>
    <property type="match status" value="2"/>
</dbReference>
<evidence type="ECO:0000256" key="1">
    <source>
        <dbReference type="ARBA" id="ARBA00023015"/>
    </source>
</evidence>
<dbReference type="SUPFAM" id="SSF46689">
    <property type="entry name" value="Homeodomain-like"/>
    <property type="match status" value="2"/>
</dbReference>
<keyword evidence="3" id="KW-0804">Transcription</keyword>
<dbReference type="Pfam" id="PF00440">
    <property type="entry name" value="TetR_N"/>
    <property type="match status" value="2"/>
</dbReference>
<feature type="DNA-binding region" description="H-T-H motif" evidence="4">
    <location>
        <begin position="245"/>
        <end position="264"/>
    </location>
</feature>
<evidence type="ECO:0000256" key="4">
    <source>
        <dbReference type="PROSITE-ProRule" id="PRU00335"/>
    </source>
</evidence>
<keyword evidence="1" id="KW-0805">Transcription regulation</keyword>
<dbReference type="PROSITE" id="PS01081">
    <property type="entry name" value="HTH_TETR_1"/>
    <property type="match status" value="1"/>
</dbReference>
<evidence type="ECO:0000313" key="8">
    <source>
        <dbReference type="Proteomes" id="UP000715441"/>
    </source>
</evidence>
<dbReference type="Gene3D" id="1.10.10.60">
    <property type="entry name" value="Homeodomain-like"/>
    <property type="match status" value="2"/>
</dbReference>
<dbReference type="PANTHER" id="PTHR30055">
    <property type="entry name" value="HTH-TYPE TRANSCRIPTIONAL REGULATOR RUTR"/>
    <property type="match status" value="1"/>
</dbReference>
<dbReference type="RefSeq" id="WP_168511367.1">
    <property type="nucleotide sequence ID" value="NZ_JAAXLS010000002.1"/>
</dbReference>
<dbReference type="InterPro" id="IPR001647">
    <property type="entry name" value="HTH_TetR"/>
</dbReference>
<evidence type="ECO:0000256" key="5">
    <source>
        <dbReference type="SAM" id="MobiDB-lite"/>
    </source>
</evidence>
<dbReference type="PANTHER" id="PTHR30055:SF234">
    <property type="entry name" value="HTH-TYPE TRANSCRIPTIONAL REGULATOR BETI"/>
    <property type="match status" value="1"/>
</dbReference>
<comment type="caution">
    <text evidence="7">The sequence shown here is derived from an EMBL/GenBank/DDBJ whole genome shotgun (WGS) entry which is preliminary data.</text>
</comment>
<feature type="domain" description="HTH tetR-type" evidence="6">
    <location>
        <begin position="22"/>
        <end position="82"/>
    </location>
</feature>
<dbReference type="Proteomes" id="UP000715441">
    <property type="component" value="Unassembled WGS sequence"/>
</dbReference>
<organism evidence="7 8">
    <name type="scientific">Amycolatopsis acididurans</name>
    <dbReference type="NCBI Taxonomy" id="2724524"/>
    <lineage>
        <taxon>Bacteria</taxon>
        <taxon>Bacillati</taxon>
        <taxon>Actinomycetota</taxon>
        <taxon>Actinomycetes</taxon>
        <taxon>Pseudonocardiales</taxon>
        <taxon>Pseudonocardiaceae</taxon>
        <taxon>Amycolatopsis</taxon>
    </lineage>
</organism>
<evidence type="ECO:0000256" key="3">
    <source>
        <dbReference type="ARBA" id="ARBA00023163"/>
    </source>
</evidence>
<dbReference type="PROSITE" id="PS50977">
    <property type="entry name" value="HTH_TETR_2"/>
    <property type="match status" value="2"/>
</dbReference>
<dbReference type="PRINTS" id="PR00455">
    <property type="entry name" value="HTHTETR"/>
</dbReference>
<evidence type="ECO:0000313" key="7">
    <source>
        <dbReference type="EMBL" id="NKQ51936.1"/>
    </source>
</evidence>